<dbReference type="GO" id="GO:0000155">
    <property type="term" value="F:phosphorelay sensor kinase activity"/>
    <property type="evidence" value="ECO:0007669"/>
    <property type="project" value="InterPro"/>
</dbReference>
<dbReference type="FunFam" id="1.10.287.130:FF:000001">
    <property type="entry name" value="Two-component sensor histidine kinase"/>
    <property type="match status" value="1"/>
</dbReference>
<keyword evidence="10" id="KW-0902">Two-component regulatory system</keyword>
<evidence type="ECO:0000256" key="5">
    <source>
        <dbReference type="ARBA" id="ARBA00022553"/>
    </source>
</evidence>
<evidence type="ECO:0000256" key="2">
    <source>
        <dbReference type="ARBA" id="ARBA00004651"/>
    </source>
</evidence>
<keyword evidence="17" id="KW-1185">Reference proteome</keyword>
<keyword evidence="7" id="KW-0547">Nucleotide-binding</keyword>
<keyword evidence="12" id="KW-0175">Coiled coil</keyword>
<feature type="transmembrane region" description="Helical" evidence="13">
    <location>
        <begin position="91"/>
        <end position="112"/>
    </location>
</feature>
<dbReference type="EMBL" id="CP130319">
    <property type="protein sequence ID" value="WNR44465.1"/>
    <property type="molecule type" value="Genomic_DNA"/>
</dbReference>
<dbReference type="SUPFAM" id="SSF55874">
    <property type="entry name" value="ATPase domain of HSP90 chaperone/DNA topoisomerase II/histidine kinase"/>
    <property type="match status" value="1"/>
</dbReference>
<evidence type="ECO:0000256" key="3">
    <source>
        <dbReference type="ARBA" id="ARBA00012438"/>
    </source>
</evidence>
<protein>
    <recommendedName>
        <fullName evidence="3">histidine kinase</fullName>
        <ecNumber evidence="3">2.7.13.3</ecNumber>
    </recommendedName>
</protein>
<keyword evidence="9 16" id="KW-0067">ATP-binding</keyword>
<dbReference type="SMART" id="SM00387">
    <property type="entry name" value="HATPase_c"/>
    <property type="match status" value="1"/>
</dbReference>
<dbReference type="InterPro" id="IPR004358">
    <property type="entry name" value="Sig_transdc_His_kin-like_C"/>
</dbReference>
<evidence type="ECO:0000256" key="1">
    <source>
        <dbReference type="ARBA" id="ARBA00000085"/>
    </source>
</evidence>
<dbReference type="AlphaFoldDB" id="A0AA96RK76"/>
<reference evidence="16" key="1">
    <citation type="submission" date="2022-02" db="EMBL/GenBank/DDBJ databases">
        <title>Paenibacillus sp. MBLB1832 Whole Genome Shotgun Sequencing.</title>
        <authorList>
            <person name="Hwang C.Y."/>
            <person name="Cho E.-S."/>
            <person name="Seo M.-J."/>
        </authorList>
    </citation>
    <scope>NUCLEOTIDE SEQUENCE</scope>
    <source>
        <strain evidence="16">MBLB1832</strain>
    </source>
</reference>
<dbReference type="CDD" id="cd06225">
    <property type="entry name" value="HAMP"/>
    <property type="match status" value="1"/>
</dbReference>
<organism evidence="16 17">
    <name type="scientific">Paenibacillus roseopurpureus</name>
    <dbReference type="NCBI Taxonomy" id="2918901"/>
    <lineage>
        <taxon>Bacteria</taxon>
        <taxon>Bacillati</taxon>
        <taxon>Bacillota</taxon>
        <taxon>Bacilli</taxon>
        <taxon>Bacillales</taxon>
        <taxon>Paenibacillaceae</taxon>
        <taxon>Paenibacillus</taxon>
    </lineage>
</organism>
<sequence length="400" mass="46081">MSNRHKLHRERIEKRSRERMELREQIKRERKEQRELRRRLKKGSPKQTLRQKVGGILFGVGIFALIIVYWLGTFYGSDYLYTRLDKRPPEVVVQLINCIGGMFLWGMTMAILGQFFRKHQLIFYQSLNQAIRSMSRGDFNVWVDNDPRNGPFGEIADSINQMATDLGQLEKMRQEFISNVSHEIQSPLTSISGFSRALQNDQLSPEERKHYLTIIETESVRLSKLSDNLLKLTSLESQHHPFEPASYRLDKQLRNHILACEPQWVDKDIEMDIELDTITIAADEDLLSQVWTNLIHNAVKFVPTRGTIRVRAASYGDEAVIRISNNGPSIPEEDQLHIFERFYKADKSRNRTAGGNGLGLSIVKKIVEMHHGTIKVESKAEDMTTFIVSLPIHQEAGLQG</sequence>
<evidence type="ECO:0000256" key="9">
    <source>
        <dbReference type="ARBA" id="ARBA00022840"/>
    </source>
</evidence>
<dbReference type="RefSeq" id="WP_314800079.1">
    <property type="nucleotide sequence ID" value="NZ_CP130319.1"/>
</dbReference>
<keyword evidence="4" id="KW-1003">Cell membrane</keyword>
<dbReference type="InterPro" id="IPR036097">
    <property type="entry name" value="HisK_dim/P_sf"/>
</dbReference>
<feature type="coiled-coil region" evidence="12">
    <location>
        <begin position="12"/>
        <end position="43"/>
    </location>
</feature>
<feature type="transmembrane region" description="Helical" evidence="13">
    <location>
        <begin position="53"/>
        <end position="71"/>
    </location>
</feature>
<dbReference type="Gene3D" id="6.10.340.10">
    <property type="match status" value="1"/>
</dbReference>
<dbReference type="InterPro" id="IPR050736">
    <property type="entry name" value="Sensor_HK_Regulatory"/>
</dbReference>
<dbReference type="FunFam" id="3.30.565.10:FF:000006">
    <property type="entry name" value="Sensor histidine kinase WalK"/>
    <property type="match status" value="1"/>
</dbReference>
<dbReference type="SUPFAM" id="SSF47384">
    <property type="entry name" value="Homodimeric domain of signal transducing histidine kinase"/>
    <property type="match status" value="1"/>
</dbReference>
<dbReference type="CDD" id="cd00075">
    <property type="entry name" value="HATPase"/>
    <property type="match status" value="1"/>
</dbReference>
<dbReference type="Gene3D" id="3.30.565.10">
    <property type="entry name" value="Histidine kinase-like ATPase, C-terminal domain"/>
    <property type="match status" value="1"/>
</dbReference>
<evidence type="ECO:0000256" key="4">
    <source>
        <dbReference type="ARBA" id="ARBA00022475"/>
    </source>
</evidence>
<dbReference type="InterPro" id="IPR005467">
    <property type="entry name" value="His_kinase_dom"/>
</dbReference>
<name>A0AA96RK76_9BACL</name>
<evidence type="ECO:0000313" key="17">
    <source>
        <dbReference type="Proteomes" id="UP001304650"/>
    </source>
</evidence>
<accession>A0AA96RK76</accession>
<dbReference type="Pfam" id="PF00512">
    <property type="entry name" value="HisKA"/>
    <property type="match status" value="1"/>
</dbReference>
<dbReference type="Proteomes" id="UP001304650">
    <property type="component" value="Chromosome"/>
</dbReference>
<dbReference type="KEGG" id="proo:MJB10_25955"/>
<evidence type="ECO:0000259" key="15">
    <source>
        <dbReference type="PROSITE" id="PS50885"/>
    </source>
</evidence>
<dbReference type="InterPro" id="IPR003661">
    <property type="entry name" value="HisK_dim/P_dom"/>
</dbReference>
<dbReference type="Pfam" id="PF02518">
    <property type="entry name" value="HATPase_c"/>
    <property type="match status" value="1"/>
</dbReference>
<evidence type="ECO:0000256" key="11">
    <source>
        <dbReference type="ARBA" id="ARBA00023136"/>
    </source>
</evidence>
<gene>
    <name evidence="16" type="ORF">MJB10_25955</name>
</gene>
<comment type="catalytic activity">
    <reaction evidence="1">
        <text>ATP + protein L-histidine = ADP + protein N-phospho-L-histidine.</text>
        <dbReference type="EC" id="2.7.13.3"/>
    </reaction>
</comment>
<evidence type="ECO:0000313" key="16">
    <source>
        <dbReference type="EMBL" id="WNR44465.1"/>
    </source>
</evidence>
<dbReference type="SMART" id="SM00388">
    <property type="entry name" value="HisKA"/>
    <property type="match status" value="1"/>
</dbReference>
<evidence type="ECO:0000256" key="6">
    <source>
        <dbReference type="ARBA" id="ARBA00022679"/>
    </source>
</evidence>
<evidence type="ECO:0000256" key="8">
    <source>
        <dbReference type="ARBA" id="ARBA00022777"/>
    </source>
</evidence>
<dbReference type="PROSITE" id="PS50109">
    <property type="entry name" value="HIS_KIN"/>
    <property type="match status" value="1"/>
</dbReference>
<keyword evidence="5" id="KW-0597">Phosphoprotein</keyword>
<feature type="domain" description="Histidine kinase" evidence="14">
    <location>
        <begin position="179"/>
        <end position="394"/>
    </location>
</feature>
<comment type="subcellular location">
    <subcellularLocation>
        <location evidence="2">Cell membrane</location>
        <topology evidence="2">Multi-pass membrane protein</topology>
    </subcellularLocation>
</comment>
<keyword evidence="13" id="KW-1133">Transmembrane helix</keyword>
<evidence type="ECO:0000256" key="13">
    <source>
        <dbReference type="SAM" id="Phobius"/>
    </source>
</evidence>
<dbReference type="InterPro" id="IPR003660">
    <property type="entry name" value="HAMP_dom"/>
</dbReference>
<dbReference type="PANTHER" id="PTHR43711:SF1">
    <property type="entry name" value="HISTIDINE KINASE 1"/>
    <property type="match status" value="1"/>
</dbReference>
<keyword evidence="13" id="KW-0812">Transmembrane</keyword>
<feature type="domain" description="HAMP" evidence="15">
    <location>
        <begin position="125"/>
        <end position="171"/>
    </location>
</feature>
<keyword evidence="6" id="KW-0808">Transferase</keyword>
<evidence type="ECO:0000259" key="14">
    <source>
        <dbReference type="PROSITE" id="PS50109"/>
    </source>
</evidence>
<evidence type="ECO:0000256" key="12">
    <source>
        <dbReference type="SAM" id="Coils"/>
    </source>
</evidence>
<dbReference type="GO" id="GO:0005886">
    <property type="term" value="C:plasma membrane"/>
    <property type="evidence" value="ECO:0007669"/>
    <property type="project" value="UniProtKB-SubCell"/>
</dbReference>
<dbReference type="EC" id="2.7.13.3" evidence="3"/>
<dbReference type="PRINTS" id="PR00344">
    <property type="entry name" value="BCTRLSENSOR"/>
</dbReference>
<dbReference type="InterPro" id="IPR036890">
    <property type="entry name" value="HATPase_C_sf"/>
</dbReference>
<evidence type="ECO:0000256" key="7">
    <source>
        <dbReference type="ARBA" id="ARBA00022741"/>
    </source>
</evidence>
<dbReference type="InterPro" id="IPR003594">
    <property type="entry name" value="HATPase_dom"/>
</dbReference>
<proteinExistence type="predicted"/>
<dbReference type="PANTHER" id="PTHR43711">
    <property type="entry name" value="TWO-COMPONENT HISTIDINE KINASE"/>
    <property type="match status" value="1"/>
</dbReference>
<dbReference type="CDD" id="cd00082">
    <property type="entry name" value="HisKA"/>
    <property type="match status" value="1"/>
</dbReference>
<dbReference type="PROSITE" id="PS50885">
    <property type="entry name" value="HAMP"/>
    <property type="match status" value="1"/>
</dbReference>
<dbReference type="GO" id="GO:0005524">
    <property type="term" value="F:ATP binding"/>
    <property type="evidence" value="ECO:0007669"/>
    <property type="project" value="UniProtKB-KW"/>
</dbReference>
<keyword evidence="8" id="KW-0418">Kinase</keyword>
<keyword evidence="11 13" id="KW-0472">Membrane</keyword>
<evidence type="ECO:0000256" key="10">
    <source>
        <dbReference type="ARBA" id="ARBA00023012"/>
    </source>
</evidence>
<dbReference type="Gene3D" id="1.10.287.130">
    <property type="match status" value="1"/>
</dbReference>